<reference evidence="10" key="1">
    <citation type="submission" date="2016-10" db="EMBL/GenBank/DDBJ databases">
        <title>The complete genome sequence of the rumen bacterium Butyrivibrio hungatei MB2003.</title>
        <authorList>
            <person name="Palevich N."/>
            <person name="Kelly W.J."/>
            <person name="Leahy S.C."/>
            <person name="Altermann E."/>
            <person name="Rakonjac J."/>
            <person name="Attwood G.T."/>
        </authorList>
    </citation>
    <scope>NUCLEOTIDE SEQUENCE [LARGE SCALE GENOMIC DNA]</scope>
    <source>
        <strain evidence="10">MB2003</strain>
    </source>
</reference>
<comment type="similarity">
    <text evidence="2">Belongs to the autoinducer-2 exporter (AI-2E) (TC 2.A.86) family.</text>
</comment>
<dbReference type="OrthoDB" id="9793390at2"/>
<evidence type="ECO:0008006" key="11">
    <source>
        <dbReference type="Google" id="ProtNLM"/>
    </source>
</evidence>
<keyword evidence="4" id="KW-1003">Cell membrane</keyword>
<dbReference type="PANTHER" id="PTHR21716:SF53">
    <property type="entry name" value="PERMEASE PERM-RELATED"/>
    <property type="match status" value="1"/>
</dbReference>
<dbReference type="RefSeq" id="WP_071176313.1">
    <property type="nucleotide sequence ID" value="NZ_CP017831.1"/>
</dbReference>
<dbReference type="PANTHER" id="PTHR21716">
    <property type="entry name" value="TRANSMEMBRANE PROTEIN"/>
    <property type="match status" value="1"/>
</dbReference>
<dbReference type="GO" id="GO:0005886">
    <property type="term" value="C:plasma membrane"/>
    <property type="evidence" value="ECO:0007669"/>
    <property type="project" value="UniProtKB-SubCell"/>
</dbReference>
<evidence type="ECO:0000256" key="5">
    <source>
        <dbReference type="ARBA" id="ARBA00022692"/>
    </source>
</evidence>
<protein>
    <recommendedName>
        <fullName evidence="11">AI-2E family transporter</fullName>
    </recommendedName>
</protein>
<evidence type="ECO:0000256" key="8">
    <source>
        <dbReference type="SAM" id="Phobius"/>
    </source>
</evidence>
<dbReference type="EMBL" id="CP017831">
    <property type="protein sequence ID" value="AOZ96638.1"/>
    <property type="molecule type" value="Genomic_DNA"/>
</dbReference>
<evidence type="ECO:0000313" key="9">
    <source>
        <dbReference type="EMBL" id="AOZ96638.1"/>
    </source>
</evidence>
<feature type="transmembrane region" description="Helical" evidence="8">
    <location>
        <begin position="281"/>
        <end position="309"/>
    </location>
</feature>
<keyword evidence="10" id="KW-1185">Reference proteome</keyword>
<keyword evidence="7 8" id="KW-0472">Membrane</keyword>
<evidence type="ECO:0000256" key="7">
    <source>
        <dbReference type="ARBA" id="ARBA00023136"/>
    </source>
</evidence>
<sequence length="381" mass="42307">MKFNTKWFKKKWVSYTIATCSAVVLYMLLSHFSVILDGINSIFGFIKPVVVGCVIAYIFDPLSKLFETSIYKKLKNEKTRWKMSVATAIIVIIAAVVLLFVALIPQIVDSITTFASNIGSYVESSQELIDQFEKAHANGILSSEFSGLANIVNKVLENIGSLFTDNMEGIVNSSVSAGKNVFDIVISFILAIYLLLDKRRIINGISRLMELILKEKTYKSSGEFLDKCNKILIRYISFDIIDGVIVGIVNAIYMLIAGLPYAVLISVIVGITNLAPTFGPIVGAVIGGFILVLVNPWYALWFLIFTIILQTVDGYILKPRLFGESLGVSPLMILISIILGGRLFGVVGILLAIPFAAIFDFVWKDFILKKLEERKAKRYNI</sequence>
<evidence type="ECO:0000256" key="6">
    <source>
        <dbReference type="ARBA" id="ARBA00022989"/>
    </source>
</evidence>
<dbReference type="AlphaFoldDB" id="A0A1D9P203"/>
<proteinExistence type="inferred from homology"/>
<keyword evidence="3" id="KW-0813">Transport</keyword>
<dbReference type="Proteomes" id="UP000179284">
    <property type="component" value="Chromosome I"/>
</dbReference>
<feature type="transmembrane region" description="Helical" evidence="8">
    <location>
        <begin position="346"/>
        <end position="368"/>
    </location>
</feature>
<dbReference type="GO" id="GO:0055085">
    <property type="term" value="P:transmembrane transport"/>
    <property type="evidence" value="ECO:0007669"/>
    <property type="project" value="TreeGrafter"/>
</dbReference>
<keyword evidence="5 8" id="KW-0812">Transmembrane</keyword>
<evidence type="ECO:0000256" key="2">
    <source>
        <dbReference type="ARBA" id="ARBA00009773"/>
    </source>
</evidence>
<feature type="transmembrane region" description="Helical" evidence="8">
    <location>
        <begin position="42"/>
        <end position="62"/>
    </location>
</feature>
<evidence type="ECO:0000256" key="3">
    <source>
        <dbReference type="ARBA" id="ARBA00022448"/>
    </source>
</evidence>
<keyword evidence="6 8" id="KW-1133">Transmembrane helix</keyword>
<feature type="transmembrane region" description="Helical" evidence="8">
    <location>
        <begin position="12"/>
        <end position="36"/>
    </location>
</feature>
<feature type="transmembrane region" description="Helical" evidence="8">
    <location>
        <begin position="83"/>
        <end position="104"/>
    </location>
</feature>
<organism evidence="9 10">
    <name type="scientific">Butyrivibrio hungatei</name>
    <dbReference type="NCBI Taxonomy" id="185008"/>
    <lineage>
        <taxon>Bacteria</taxon>
        <taxon>Bacillati</taxon>
        <taxon>Bacillota</taxon>
        <taxon>Clostridia</taxon>
        <taxon>Lachnospirales</taxon>
        <taxon>Lachnospiraceae</taxon>
        <taxon>Butyrivibrio</taxon>
    </lineage>
</organism>
<feature type="transmembrane region" description="Helical" evidence="8">
    <location>
        <begin position="177"/>
        <end position="196"/>
    </location>
</feature>
<comment type="subcellular location">
    <subcellularLocation>
        <location evidence="1">Cell membrane</location>
        <topology evidence="1">Multi-pass membrane protein</topology>
    </subcellularLocation>
</comment>
<dbReference type="InterPro" id="IPR002549">
    <property type="entry name" value="AI-2E-like"/>
</dbReference>
<evidence type="ECO:0000256" key="1">
    <source>
        <dbReference type="ARBA" id="ARBA00004651"/>
    </source>
</evidence>
<evidence type="ECO:0000256" key="4">
    <source>
        <dbReference type="ARBA" id="ARBA00022475"/>
    </source>
</evidence>
<accession>A0A1D9P203</accession>
<evidence type="ECO:0000313" key="10">
    <source>
        <dbReference type="Proteomes" id="UP000179284"/>
    </source>
</evidence>
<name>A0A1D9P203_9FIRM</name>
<gene>
    <name evidence="9" type="ORF">bhn_I1605</name>
</gene>
<dbReference type="KEGG" id="bhu:bhn_I1605"/>
<dbReference type="Pfam" id="PF01594">
    <property type="entry name" value="AI-2E_transport"/>
    <property type="match status" value="1"/>
</dbReference>
<feature type="transmembrane region" description="Helical" evidence="8">
    <location>
        <begin position="240"/>
        <end position="269"/>
    </location>
</feature>